<dbReference type="CDD" id="cd07085">
    <property type="entry name" value="ALDH_F6_MMSDH"/>
    <property type="match status" value="1"/>
</dbReference>
<comment type="caution">
    <text evidence="5">The sequence shown here is derived from an EMBL/GenBank/DDBJ whole genome shotgun (WGS) entry which is preliminary data.</text>
</comment>
<dbReference type="OrthoDB" id="9772584at2"/>
<protein>
    <recommendedName>
        <fullName evidence="1">methylmalonate-semialdehyde dehydrogenase (CoA acylating)</fullName>
        <ecNumber evidence="1">1.2.1.27</ecNumber>
    </recommendedName>
</protein>
<evidence type="ECO:0000256" key="2">
    <source>
        <dbReference type="ARBA" id="ARBA00023002"/>
    </source>
</evidence>
<dbReference type="SUPFAM" id="SSF53720">
    <property type="entry name" value="ALDH-like"/>
    <property type="match status" value="1"/>
</dbReference>
<gene>
    <name evidence="5" type="ORF">FBZ90_11058</name>
</gene>
<feature type="domain" description="Aldehyde dehydrogenase" evidence="4">
    <location>
        <begin position="22"/>
        <end position="479"/>
    </location>
</feature>
<dbReference type="AlphaFoldDB" id="A0A560H1I1"/>
<dbReference type="InterPro" id="IPR016161">
    <property type="entry name" value="Ald_DH/histidinol_DH"/>
</dbReference>
<dbReference type="InterPro" id="IPR016163">
    <property type="entry name" value="Ald_DH_C"/>
</dbReference>
<dbReference type="InterPro" id="IPR016162">
    <property type="entry name" value="Ald_DH_N"/>
</dbReference>
<dbReference type="FunFam" id="3.40.605.10:FF:000003">
    <property type="entry name" value="Methylmalonate-semialdehyde dehydrogenase [acylating]"/>
    <property type="match status" value="1"/>
</dbReference>
<dbReference type="Proteomes" id="UP000315751">
    <property type="component" value="Unassembled WGS sequence"/>
</dbReference>
<dbReference type="InterPro" id="IPR010061">
    <property type="entry name" value="MeMal-semiAld_DH"/>
</dbReference>
<keyword evidence="3" id="KW-0520">NAD</keyword>
<name>A0A560H1I1_9PROT</name>
<reference evidence="5 6" key="1">
    <citation type="submission" date="2019-06" db="EMBL/GenBank/DDBJ databases">
        <title>Genomic Encyclopedia of Type Strains, Phase IV (KMG-V): Genome sequencing to study the core and pangenomes of soil and plant-associated prokaryotes.</title>
        <authorList>
            <person name="Whitman W."/>
        </authorList>
    </citation>
    <scope>NUCLEOTIDE SEQUENCE [LARGE SCALE GENOMIC DNA]</scope>
    <source>
        <strain evidence="5 6">BR 11622</strain>
    </source>
</reference>
<dbReference type="InterPro" id="IPR016160">
    <property type="entry name" value="Ald_DH_CS_CYS"/>
</dbReference>
<dbReference type="Pfam" id="PF00171">
    <property type="entry name" value="Aldedh"/>
    <property type="match status" value="1"/>
</dbReference>
<evidence type="ECO:0000256" key="3">
    <source>
        <dbReference type="ARBA" id="ARBA00023027"/>
    </source>
</evidence>
<dbReference type="GO" id="GO:0004491">
    <property type="term" value="F:methylmalonate-semialdehyde dehydrogenase (acylating, NAD) activity"/>
    <property type="evidence" value="ECO:0007669"/>
    <property type="project" value="UniProtKB-EC"/>
</dbReference>
<dbReference type="PROSITE" id="PS00070">
    <property type="entry name" value="ALDEHYDE_DEHYDR_CYS"/>
    <property type="match status" value="1"/>
</dbReference>
<dbReference type="RefSeq" id="WP_145733985.1">
    <property type="nucleotide sequence ID" value="NZ_VITR01000010.1"/>
</dbReference>
<evidence type="ECO:0000313" key="5">
    <source>
        <dbReference type="EMBL" id="TWB39594.1"/>
    </source>
</evidence>
<dbReference type="Gene3D" id="3.40.605.10">
    <property type="entry name" value="Aldehyde Dehydrogenase, Chain A, domain 1"/>
    <property type="match status" value="1"/>
</dbReference>
<evidence type="ECO:0000259" key="4">
    <source>
        <dbReference type="Pfam" id="PF00171"/>
    </source>
</evidence>
<dbReference type="GO" id="GO:0006574">
    <property type="term" value="P:L-valine catabolic process"/>
    <property type="evidence" value="ECO:0007669"/>
    <property type="project" value="TreeGrafter"/>
</dbReference>
<keyword evidence="6" id="KW-1185">Reference proteome</keyword>
<dbReference type="PANTHER" id="PTHR43866:SF4">
    <property type="entry name" value="MALONATE-SEMIALDEHYDE DEHYDROGENASE"/>
    <property type="match status" value="1"/>
</dbReference>
<dbReference type="NCBIfam" id="TIGR01722">
    <property type="entry name" value="MMSDH"/>
    <property type="match status" value="1"/>
</dbReference>
<evidence type="ECO:0000313" key="6">
    <source>
        <dbReference type="Proteomes" id="UP000315751"/>
    </source>
</evidence>
<dbReference type="PANTHER" id="PTHR43866">
    <property type="entry name" value="MALONATE-SEMIALDEHYDE DEHYDROGENASE"/>
    <property type="match status" value="1"/>
</dbReference>
<evidence type="ECO:0000256" key="1">
    <source>
        <dbReference type="ARBA" id="ARBA00013048"/>
    </source>
</evidence>
<organism evidence="5 6">
    <name type="scientific">Nitrospirillum amazonense</name>
    <dbReference type="NCBI Taxonomy" id="28077"/>
    <lineage>
        <taxon>Bacteria</taxon>
        <taxon>Pseudomonadati</taxon>
        <taxon>Pseudomonadota</taxon>
        <taxon>Alphaproteobacteria</taxon>
        <taxon>Rhodospirillales</taxon>
        <taxon>Azospirillaceae</taxon>
        <taxon>Nitrospirillum</taxon>
    </lineage>
</organism>
<dbReference type="FunFam" id="3.40.309.10:FF:000002">
    <property type="entry name" value="Methylmalonate-semialdehyde dehydrogenase (Acylating)"/>
    <property type="match status" value="1"/>
</dbReference>
<dbReference type="InterPro" id="IPR015590">
    <property type="entry name" value="Aldehyde_DH_dom"/>
</dbReference>
<dbReference type="EC" id="1.2.1.27" evidence="1"/>
<dbReference type="GO" id="GO:0006210">
    <property type="term" value="P:thymine catabolic process"/>
    <property type="evidence" value="ECO:0007669"/>
    <property type="project" value="TreeGrafter"/>
</dbReference>
<sequence>MARELTHFIGGHAVAGTSGRFGDVFDPNTGEVQAKVPLAGQDEVEAAIANATAAQPAWAATNPQRRARVLMKFVDLVNRDMNSLARLLSSEHGKTIADAKGDIQRGLEVAEFAIGIPHLLKGEYTDSAGPGIDVYSMRQPLGVVAGITPFNFPAMIPLWKAAPAIACGNAFVLKPSERDPSVPLRLAELFLEAGLPEGIFNVVNGDKVAVDTLLTDPRIQAVGFVGSSDIANYIYATAAQHGKRAQCFGGAKNHMIIMPDADMDQAVDALIGAGYGSAGERCMAISVAVPVGKGTADALVERLVPRVESLRVGLSTDEGADYGPLVTRQALDRVRGYIDTGVKEGAKLLVDGRGFRMQGHENGYFIGGSLFDHVTPDMKIYQDEIFGPVLSVVRADSYEQALRLPNEHAYGNGVAIFTRDGDTARDFTSRVNVGMVGVNVPIPVPLAYHTFGGWKRSGFGDLNQHGPDSVRFYTKTKTVTSRWPSGTKEGASFVIPTMG</sequence>
<proteinExistence type="predicted"/>
<dbReference type="EMBL" id="VITR01000010">
    <property type="protein sequence ID" value="TWB39594.1"/>
    <property type="molecule type" value="Genomic_DNA"/>
</dbReference>
<dbReference type="Gene3D" id="3.40.309.10">
    <property type="entry name" value="Aldehyde Dehydrogenase, Chain A, domain 2"/>
    <property type="match status" value="1"/>
</dbReference>
<keyword evidence="2" id="KW-0560">Oxidoreductase</keyword>
<accession>A0A560H1I1</accession>